<dbReference type="EMBL" id="WAAU01000028">
    <property type="protein sequence ID" value="KAB1154506.1"/>
    <property type="molecule type" value="Genomic_DNA"/>
</dbReference>
<organism evidence="2 3">
    <name type="scientific">Tenacibaculum aiptasiae</name>
    <dbReference type="NCBI Taxonomy" id="426481"/>
    <lineage>
        <taxon>Bacteria</taxon>
        <taxon>Pseudomonadati</taxon>
        <taxon>Bacteroidota</taxon>
        <taxon>Flavobacteriia</taxon>
        <taxon>Flavobacteriales</taxon>
        <taxon>Flavobacteriaceae</taxon>
        <taxon>Tenacibaculum</taxon>
    </lineage>
</organism>
<gene>
    <name evidence="2" type="ORF">F7018_13295</name>
</gene>
<evidence type="ECO:0000313" key="3">
    <source>
        <dbReference type="Proteomes" id="UP000467305"/>
    </source>
</evidence>
<dbReference type="OrthoDB" id="981124at2"/>
<keyword evidence="1" id="KW-1133">Transmembrane helix</keyword>
<name>A0A7J5AAD1_9FLAO</name>
<proteinExistence type="predicted"/>
<keyword evidence="1" id="KW-0472">Membrane</keyword>
<protein>
    <submittedName>
        <fullName evidence="2">Helix-hairpin-helix domain-containing protein</fullName>
    </submittedName>
</protein>
<dbReference type="Pfam" id="PF12836">
    <property type="entry name" value="HHH_3"/>
    <property type="match status" value="2"/>
</dbReference>
<keyword evidence="1" id="KW-0812">Transmembrane</keyword>
<dbReference type="PANTHER" id="PTHR21180">
    <property type="entry name" value="ENDONUCLEASE/EXONUCLEASE/PHOSPHATASE FAMILY DOMAIN-CONTAINING PROTEIN 1"/>
    <property type="match status" value="1"/>
</dbReference>
<sequence length="303" mass="36024">MKNIKSHFWYNKRQRNGIFFLIILIVVLQSIYLFVDFSSNDIINNDTEELLVFKNKIDSLKRVAIEKRKFKIYPFNPNYITDYKGYQLGMSVEEIDRLHAYRNLNRYVNSKKEFQKITEVSDSLLNKIAPYFKFPDWVVNRNKREKEKKALLVRRNKIESNTIENIVKLVSTNDINKATKKDFETVNGVGEVIAARILKYRKKIQGFTYKEQLDEVWGLEKEIINDILSKFKIDRKPKIEKINVNTATFKEVLKNPYIDYDLCKKIFEYRDEVAELQDISELKNIDGFPVDKYGRIVLYLEAK</sequence>
<dbReference type="GO" id="GO:0015628">
    <property type="term" value="P:protein secretion by the type II secretion system"/>
    <property type="evidence" value="ECO:0007669"/>
    <property type="project" value="TreeGrafter"/>
</dbReference>
<accession>A0A7J5AAD1</accession>
<dbReference type="GO" id="GO:0015627">
    <property type="term" value="C:type II protein secretion system complex"/>
    <property type="evidence" value="ECO:0007669"/>
    <property type="project" value="TreeGrafter"/>
</dbReference>
<dbReference type="Gene3D" id="1.10.150.280">
    <property type="entry name" value="AF1531-like domain"/>
    <property type="match status" value="2"/>
</dbReference>
<dbReference type="RefSeq" id="WP_150900575.1">
    <property type="nucleotide sequence ID" value="NZ_WAAU01000028.1"/>
</dbReference>
<comment type="caution">
    <text evidence="2">The sequence shown here is derived from an EMBL/GenBank/DDBJ whole genome shotgun (WGS) entry which is preliminary data.</text>
</comment>
<dbReference type="InterPro" id="IPR010994">
    <property type="entry name" value="RuvA_2-like"/>
</dbReference>
<feature type="transmembrane region" description="Helical" evidence="1">
    <location>
        <begin position="16"/>
        <end position="35"/>
    </location>
</feature>
<dbReference type="Proteomes" id="UP000467305">
    <property type="component" value="Unassembled WGS sequence"/>
</dbReference>
<evidence type="ECO:0000256" key="1">
    <source>
        <dbReference type="SAM" id="Phobius"/>
    </source>
</evidence>
<keyword evidence="3" id="KW-1185">Reference proteome</keyword>
<dbReference type="InterPro" id="IPR051675">
    <property type="entry name" value="Endo/Exo/Phosphatase_dom_1"/>
</dbReference>
<dbReference type="PANTHER" id="PTHR21180:SF32">
    <property type="entry name" value="ENDONUCLEASE_EXONUCLEASE_PHOSPHATASE FAMILY DOMAIN-CONTAINING PROTEIN 1"/>
    <property type="match status" value="1"/>
</dbReference>
<dbReference type="AlphaFoldDB" id="A0A7J5AAD1"/>
<evidence type="ECO:0000313" key="2">
    <source>
        <dbReference type="EMBL" id="KAB1154506.1"/>
    </source>
</evidence>
<dbReference type="SUPFAM" id="SSF47781">
    <property type="entry name" value="RuvA domain 2-like"/>
    <property type="match status" value="3"/>
</dbReference>
<reference evidence="2 3" key="1">
    <citation type="submission" date="2019-09" db="EMBL/GenBank/DDBJ databases">
        <authorList>
            <person name="Cao W.R."/>
        </authorList>
    </citation>
    <scope>NUCLEOTIDE SEQUENCE [LARGE SCALE GENOMIC DNA]</scope>
    <source>
        <strain evidence="3">a4</strain>
    </source>
</reference>